<keyword evidence="3" id="KW-1185">Reference proteome</keyword>
<dbReference type="EMBL" id="JADGJD010000880">
    <property type="protein sequence ID" value="KAJ3047903.1"/>
    <property type="molecule type" value="Genomic_DNA"/>
</dbReference>
<protein>
    <submittedName>
        <fullName evidence="2">Uncharacterized protein</fullName>
    </submittedName>
</protein>
<organism evidence="2 3">
    <name type="scientific">Rhizophlyctis rosea</name>
    <dbReference type="NCBI Taxonomy" id="64517"/>
    <lineage>
        <taxon>Eukaryota</taxon>
        <taxon>Fungi</taxon>
        <taxon>Fungi incertae sedis</taxon>
        <taxon>Chytridiomycota</taxon>
        <taxon>Chytridiomycota incertae sedis</taxon>
        <taxon>Chytridiomycetes</taxon>
        <taxon>Rhizophlyctidales</taxon>
        <taxon>Rhizophlyctidaceae</taxon>
        <taxon>Rhizophlyctis</taxon>
    </lineage>
</organism>
<evidence type="ECO:0000313" key="2">
    <source>
        <dbReference type="EMBL" id="KAJ3047903.1"/>
    </source>
</evidence>
<dbReference type="Proteomes" id="UP001212841">
    <property type="component" value="Unassembled WGS sequence"/>
</dbReference>
<evidence type="ECO:0000313" key="3">
    <source>
        <dbReference type="Proteomes" id="UP001212841"/>
    </source>
</evidence>
<gene>
    <name evidence="2" type="ORF">HK097_011072</name>
</gene>
<dbReference type="AlphaFoldDB" id="A0AAD5S6V0"/>
<name>A0AAD5S6V0_9FUNG</name>
<feature type="compositionally biased region" description="Gly residues" evidence="1">
    <location>
        <begin position="169"/>
        <end position="178"/>
    </location>
</feature>
<reference evidence="2" key="1">
    <citation type="submission" date="2020-05" db="EMBL/GenBank/DDBJ databases">
        <title>Phylogenomic resolution of chytrid fungi.</title>
        <authorList>
            <person name="Stajich J.E."/>
            <person name="Amses K."/>
            <person name="Simmons R."/>
            <person name="Seto K."/>
            <person name="Myers J."/>
            <person name="Bonds A."/>
            <person name="Quandt C.A."/>
            <person name="Barry K."/>
            <person name="Liu P."/>
            <person name="Grigoriev I."/>
            <person name="Longcore J.E."/>
            <person name="James T.Y."/>
        </authorList>
    </citation>
    <scope>NUCLEOTIDE SEQUENCE</scope>
    <source>
        <strain evidence="2">JEL0318</strain>
    </source>
</reference>
<feature type="region of interest" description="Disordered" evidence="1">
    <location>
        <begin position="169"/>
        <end position="189"/>
    </location>
</feature>
<sequence length="214" mass="24559">MENRIPFQTLRAPPFLFMWESGLKAGVNGDENDGEGRGVEWVDEVVAMDVEDDDDLNDGVVCFGAYEVERWREWEKRFGREHDDAFLESLRERREAENDWSEEERMWFLKCVWDLQNVEHLVDEDPFVAVQREYFSDVSLQHLRCVYNFSSIGARWEKGTQWRSEEFFGGGGKGGMENGGTKSPPHGMVRKADVLTPEKVEKKKQALGGASGDG</sequence>
<evidence type="ECO:0000256" key="1">
    <source>
        <dbReference type="SAM" id="MobiDB-lite"/>
    </source>
</evidence>
<comment type="caution">
    <text evidence="2">The sequence shown here is derived from an EMBL/GenBank/DDBJ whole genome shotgun (WGS) entry which is preliminary data.</text>
</comment>
<accession>A0AAD5S6V0</accession>
<proteinExistence type="predicted"/>